<accession>A0AAU9MQ55</accession>
<reference evidence="1 2" key="1">
    <citation type="submission" date="2022-01" db="EMBL/GenBank/DDBJ databases">
        <authorList>
            <person name="Xiong W."/>
            <person name="Schranz E."/>
        </authorList>
    </citation>
    <scope>NUCLEOTIDE SEQUENCE [LARGE SCALE GENOMIC DNA]</scope>
</reference>
<evidence type="ECO:0000313" key="1">
    <source>
        <dbReference type="EMBL" id="CAH1427681.1"/>
    </source>
</evidence>
<sequence length="155" mass="17791">MQNQVVDMPSQYWLDPIASFDVQNTQDSQLDLPITPKAFRFRAFIKVANAPFSDSTADQLLFAFYLKHMKPQFETWGASKIVVVKVTGPFETESFPNAKFKVARGSACQACEFTLADLPCLNPHDWMVIFNILLREKEKYEPVFSHLQLFISSYI</sequence>
<keyword evidence="2" id="KW-1185">Reference proteome</keyword>
<dbReference type="EMBL" id="CAKMRJ010002223">
    <property type="protein sequence ID" value="CAH1427681.1"/>
    <property type="molecule type" value="Genomic_DNA"/>
</dbReference>
<name>A0AAU9MQ55_9ASTR</name>
<gene>
    <name evidence="1" type="ORF">LVIROSA_LOCUS14668</name>
</gene>
<evidence type="ECO:0000313" key="2">
    <source>
        <dbReference type="Proteomes" id="UP001157418"/>
    </source>
</evidence>
<comment type="caution">
    <text evidence="1">The sequence shown here is derived from an EMBL/GenBank/DDBJ whole genome shotgun (WGS) entry which is preliminary data.</text>
</comment>
<organism evidence="1 2">
    <name type="scientific">Lactuca virosa</name>
    <dbReference type="NCBI Taxonomy" id="75947"/>
    <lineage>
        <taxon>Eukaryota</taxon>
        <taxon>Viridiplantae</taxon>
        <taxon>Streptophyta</taxon>
        <taxon>Embryophyta</taxon>
        <taxon>Tracheophyta</taxon>
        <taxon>Spermatophyta</taxon>
        <taxon>Magnoliopsida</taxon>
        <taxon>eudicotyledons</taxon>
        <taxon>Gunneridae</taxon>
        <taxon>Pentapetalae</taxon>
        <taxon>asterids</taxon>
        <taxon>campanulids</taxon>
        <taxon>Asterales</taxon>
        <taxon>Asteraceae</taxon>
        <taxon>Cichorioideae</taxon>
        <taxon>Cichorieae</taxon>
        <taxon>Lactucinae</taxon>
        <taxon>Lactuca</taxon>
    </lineage>
</organism>
<proteinExistence type="predicted"/>
<dbReference type="Proteomes" id="UP001157418">
    <property type="component" value="Unassembled WGS sequence"/>
</dbReference>
<protein>
    <submittedName>
        <fullName evidence="1">Uncharacterized protein</fullName>
    </submittedName>
</protein>
<dbReference type="AlphaFoldDB" id="A0AAU9MQ55"/>